<dbReference type="GO" id="GO:0003700">
    <property type="term" value="F:DNA-binding transcription factor activity"/>
    <property type="evidence" value="ECO:0007669"/>
    <property type="project" value="InterPro"/>
</dbReference>
<reference evidence="6 7" key="1">
    <citation type="submission" date="2019-08" db="EMBL/GenBank/DDBJ databases">
        <authorList>
            <person name="Guy L."/>
        </authorList>
    </citation>
    <scope>NUCLEOTIDE SEQUENCE [LARGE SCALE GENOMIC DNA]</scope>
    <source>
        <strain evidence="6 7">SGT-108</strain>
    </source>
</reference>
<dbReference type="InterPro" id="IPR058163">
    <property type="entry name" value="LysR-type_TF_proteobact-type"/>
</dbReference>
<dbReference type="Gene3D" id="1.10.10.10">
    <property type="entry name" value="Winged helix-like DNA-binding domain superfamily/Winged helix DNA-binding domain"/>
    <property type="match status" value="1"/>
</dbReference>
<keyword evidence="4" id="KW-0804">Transcription</keyword>
<dbReference type="SUPFAM" id="SSF53850">
    <property type="entry name" value="Periplasmic binding protein-like II"/>
    <property type="match status" value="1"/>
</dbReference>
<gene>
    <name evidence="6" type="primary">dmlR_3</name>
    <name evidence="6" type="ORF">AQUSIP_23390</name>
</gene>
<dbReference type="GO" id="GO:0043565">
    <property type="term" value="F:sequence-specific DNA binding"/>
    <property type="evidence" value="ECO:0007669"/>
    <property type="project" value="TreeGrafter"/>
</dbReference>
<evidence type="ECO:0000256" key="3">
    <source>
        <dbReference type="ARBA" id="ARBA00023125"/>
    </source>
</evidence>
<dbReference type="PRINTS" id="PR00039">
    <property type="entry name" value="HTHLYSR"/>
</dbReference>
<dbReference type="GO" id="GO:0006351">
    <property type="term" value="P:DNA-templated transcription"/>
    <property type="evidence" value="ECO:0007669"/>
    <property type="project" value="TreeGrafter"/>
</dbReference>
<accession>A0A5E4PL68</accession>
<dbReference type="EMBL" id="LR699120">
    <property type="protein sequence ID" value="VVC77012.1"/>
    <property type="molecule type" value="Genomic_DNA"/>
</dbReference>
<keyword evidence="2" id="KW-0805">Transcription regulation</keyword>
<keyword evidence="3" id="KW-0238">DNA-binding</keyword>
<evidence type="ECO:0000259" key="5">
    <source>
        <dbReference type="PROSITE" id="PS50931"/>
    </source>
</evidence>
<dbReference type="InterPro" id="IPR005119">
    <property type="entry name" value="LysR_subst-bd"/>
</dbReference>
<evidence type="ECO:0000313" key="6">
    <source>
        <dbReference type="EMBL" id="VVC77012.1"/>
    </source>
</evidence>
<dbReference type="PANTHER" id="PTHR30537">
    <property type="entry name" value="HTH-TYPE TRANSCRIPTIONAL REGULATOR"/>
    <property type="match status" value="1"/>
</dbReference>
<organism evidence="6 7">
    <name type="scientific">Aquicella siphonis</name>
    <dbReference type="NCBI Taxonomy" id="254247"/>
    <lineage>
        <taxon>Bacteria</taxon>
        <taxon>Pseudomonadati</taxon>
        <taxon>Pseudomonadota</taxon>
        <taxon>Gammaproteobacteria</taxon>
        <taxon>Legionellales</taxon>
        <taxon>Coxiellaceae</taxon>
        <taxon>Aquicella</taxon>
    </lineage>
</organism>
<dbReference type="PANTHER" id="PTHR30537:SF5">
    <property type="entry name" value="HTH-TYPE TRANSCRIPTIONAL ACTIVATOR TTDR-RELATED"/>
    <property type="match status" value="1"/>
</dbReference>
<dbReference type="PROSITE" id="PS50931">
    <property type="entry name" value="HTH_LYSR"/>
    <property type="match status" value="1"/>
</dbReference>
<name>A0A5E4PL68_9COXI</name>
<dbReference type="Gene3D" id="3.40.190.290">
    <property type="match status" value="1"/>
</dbReference>
<protein>
    <submittedName>
        <fullName evidence="6">HTH-type transcriptional regulator DmlR</fullName>
    </submittedName>
</protein>
<evidence type="ECO:0000256" key="4">
    <source>
        <dbReference type="ARBA" id="ARBA00023163"/>
    </source>
</evidence>
<proteinExistence type="inferred from homology"/>
<feature type="domain" description="HTH lysR-type" evidence="5">
    <location>
        <begin position="30"/>
        <end position="87"/>
    </location>
</feature>
<keyword evidence="7" id="KW-1185">Reference proteome</keyword>
<dbReference type="Proteomes" id="UP000324194">
    <property type="component" value="Chromosome 2"/>
</dbReference>
<dbReference type="CDD" id="cd08422">
    <property type="entry name" value="PBP2_CrgA_like"/>
    <property type="match status" value="1"/>
</dbReference>
<evidence type="ECO:0000256" key="1">
    <source>
        <dbReference type="ARBA" id="ARBA00009437"/>
    </source>
</evidence>
<dbReference type="InterPro" id="IPR036388">
    <property type="entry name" value="WH-like_DNA-bd_sf"/>
</dbReference>
<evidence type="ECO:0000256" key="2">
    <source>
        <dbReference type="ARBA" id="ARBA00023015"/>
    </source>
</evidence>
<comment type="similarity">
    <text evidence="1">Belongs to the LysR transcriptional regulatory family.</text>
</comment>
<dbReference type="Pfam" id="PF00126">
    <property type="entry name" value="HTH_1"/>
    <property type="match status" value="1"/>
</dbReference>
<sequence length="315" mass="35973">MYFLYDNAGIKSKQYNIMLIIVEYFAIIMTKLERINAFIHVVEANGFAAAARKQGISTPAISRQITALEASLGVQLLKRTTRQVALTDIGLQYYQHCKNALTLLSDAEDAIANSRRDATGVLSILSNRHFAFAHLLPRLADFMQMNPKLHIQLQLAERFPDLSQENIDIVYGVSQEGPPDLVRRRIASTKYVLCASPSYLKQHGIPRTPADLVQHAYITHSMRKPLDVLIFADGRETYLEPALWLNDTQAMHECALQGMGVVKLHEYEVAESIKENCLTVILPDYPMPQISVYLYYRQSRYLQAKIRRFIDFYME</sequence>
<evidence type="ECO:0000313" key="7">
    <source>
        <dbReference type="Proteomes" id="UP000324194"/>
    </source>
</evidence>
<dbReference type="FunFam" id="1.10.10.10:FF:000001">
    <property type="entry name" value="LysR family transcriptional regulator"/>
    <property type="match status" value="1"/>
</dbReference>
<dbReference type="AlphaFoldDB" id="A0A5E4PL68"/>
<dbReference type="InterPro" id="IPR036390">
    <property type="entry name" value="WH_DNA-bd_sf"/>
</dbReference>
<dbReference type="SUPFAM" id="SSF46785">
    <property type="entry name" value="Winged helix' DNA-binding domain"/>
    <property type="match status" value="1"/>
</dbReference>
<dbReference type="Pfam" id="PF03466">
    <property type="entry name" value="LysR_substrate"/>
    <property type="match status" value="1"/>
</dbReference>
<dbReference type="KEGG" id="asip:AQUSIP_23390"/>
<dbReference type="InterPro" id="IPR000847">
    <property type="entry name" value="LysR_HTH_N"/>
</dbReference>